<proteinExistence type="inferred from homology"/>
<keyword evidence="2" id="KW-0472">Membrane</keyword>
<evidence type="ECO:0000313" key="4">
    <source>
        <dbReference type="EMBL" id="KXJ88704.1"/>
    </source>
</evidence>
<sequence length="478" mass="50495">MFSLTTSLLLSAVLAPAAVVGETVLGVTVFSRHGDRTSKHYPGYTLTNLGFKQNHQVGEAYRATYLAANSSKHILGVSEDKYVPAQLYASAPDQMVLLNTATAFLQGLYPPLGSDGASTASLSVQTLNNGTAYSAPLEGYQYVVLHGENTDSPQTIWLKGDDACPAAVSAQKSYFQTAQFNDISTATKDFYAGLWDLMSGVYDYTPDMMSYKNAYDIFDLVNVASIHNQSFPGIKPQDLTKLRYLADSWEAGQNINTAAPDSRSIGGKTLAGAILRQLNQTVASSGKLKFSLLAGSYDTFMAFFGLSGLTEVSRDFYGLPDYASTMSFEIFTAGNVTAFPSNTDDLSVRFLFRNGSDAGAPLAQFPLFGQPEAGMSWKTFVSEMQKRAITDVQSWCGMCGSTEEFCSAGGASTAETSTSSSGGSGISTAVAGVIGAAVTLGVVAICGLAFVLVRRRRSSPVAGGAEAAGPSDKASFSS</sequence>
<dbReference type="SUPFAM" id="SSF53254">
    <property type="entry name" value="Phosphoglycerate mutase-like"/>
    <property type="match status" value="1"/>
</dbReference>
<gene>
    <name evidence="4" type="ORF">Micbo1qcDRAFT_166156</name>
</gene>
<dbReference type="Pfam" id="PF00328">
    <property type="entry name" value="His_Phos_2"/>
    <property type="match status" value="1"/>
</dbReference>
<organism evidence="4 5">
    <name type="scientific">Microdochium bolleyi</name>
    <dbReference type="NCBI Taxonomy" id="196109"/>
    <lineage>
        <taxon>Eukaryota</taxon>
        <taxon>Fungi</taxon>
        <taxon>Dikarya</taxon>
        <taxon>Ascomycota</taxon>
        <taxon>Pezizomycotina</taxon>
        <taxon>Sordariomycetes</taxon>
        <taxon>Xylariomycetidae</taxon>
        <taxon>Xylariales</taxon>
        <taxon>Microdochiaceae</taxon>
        <taxon>Microdochium</taxon>
    </lineage>
</organism>
<keyword evidence="3" id="KW-0732">Signal</keyword>
<dbReference type="AlphaFoldDB" id="A0A136IUH4"/>
<protein>
    <submittedName>
        <fullName evidence="4">Histidine phosphatase superfamily</fullName>
    </submittedName>
</protein>
<keyword evidence="2" id="KW-0812">Transmembrane</keyword>
<dbReference type="OrthoDB" id="258392at2759"/>
<evidence type="ECO:0000256" key="1">
    <source>
        <dbReference type="ARBA" id="ARBA00005375"/>
    </source>
</evidence>
<evidence type="ECO:0000256" key="2">
    <source>
        <dbReference type="SAM" id="Phobius"/>
    </source>
</evidence>
<keyword evidence="2" id="KW-1133">Transmembrane helix</keyword>
<keyword evidence="5" id="KW-1185">Reference proteome</keyword>
<dbReference type="InterPro" id="IPR000560">
    <property type="entry name" value="His_Pase_clade-2"/>
</dbReference>
<accession>A0A136IUH4</accession>
<dbReference type="Proteomes" id="UP000070501">
    <property type="component" value="Unassembled WGS sequence"/>
</dbReference>
<feature type="signal peptide" evidence="3">
    <location>
        <begin position="1"/>
        <end position="21"/>
    </location>
</feature>
<dbReference type="PANTHER" id="PTHR11567:SF142">
    <property type="entry name" value="PHOSPHOGLYCERATE MUTASE-LIKE PROTEIN"/>
    <property type="match status" value="1"/>
</dbReference>
<evidence type="ECO:0000256" key="3">
    <source>
        <dbReference type="SAM" id="SignalP"/>
    </source>
</evidence>
<dbReference type="PANTHER" id="PTHR11567">
    <property type="entry name" value="ACID PHOSPHATASE-RELATED"/>
    <property type="match status" value="1"/>
</dbReference>
<evidence type="ECO:0000313" key="5">
    <source>
        <dbReference type="Proteomes" id="UP000070501"/>
    </source>
</evidence>
<dbReference type="GO" id="GO:0016791">
    <property type="term" value="F:phosphatase activity"/>
    <property type="evidence" value="ECO:0007669"/>
    <property type="project" value="TreeGrafter"/>
</dbReference>
<dbReference type="InterPro" id="IPR050645">
    <property type="entry name" value="Histidine_acid_phosphatase"/>
</dbReference>
<feature type="transmembrane region" description="Helical" evidence="2">
    <location>
        <begin position="429"/>
        <end position="453"/>
    </location>
</feature>
<comment type="similarity">
    <text evidence="1">Belongs to the histidine acid phosphatase family.</text>
</comment>
<dbReference type="InParanoid" id="A0A136IUH4"/>
<reference evidence="5" key="1">
    <citation type="submission" date="2016-02" db="EMBL/GenBank/DDBJ databases">
        <title>Draft genome sequence of Microdochium bolleyi, a fungal endophyte of beachgrass.</title>
        <authorList>
            <consortium name="DOE Joint Genome Institute"/>
            <person name="David A.S."/>
            <person name="May G."/>
            <person name="Haridas S."/>
            <person name="Lim J."/>
            <person name="Wang M."/>
            <person name="Labutti K."/>
            <person name="Lipzen A."/>
            <person name="Barry K."/>
            <person name="Grigoriev I.V."/>
        </authorList>
    </citation>
    <scope>NUCLEOTIDE SEQUENCE [LARGE SCALE GENOMIC DNA]</scope>
    <source>
        <strain evidence="5">J235TASD1</strain>
    </source>
</reference>
<dbReference type="InterPro" id="IPR029033">
    <property type="entry name" value="His_PPase_superfam"/>
</dbReference>
<name>A0A136IUH4_9PEZI</name>
<dbReference type="EMBL" id="KQ964257">
    <property type="protein sequence ID" value="KXJ88704.1"/>
    <property type="molecule type" value="Genomic_DNA"/>
</dbReference>
<dbReference type="STRING" id="196109.A0A136IUH4"/>
<dbReference type="Gene3D" id="3.40.50.1240">
    <property type="entry name" value="Phosphoglycerate mutase-like"/>
    <property type="match status" value="1"/>
</dbReference>
<feature type="chain" id="PRO_5007293153" evidence="3">
    <location>
        <begin position="22"/>
        <end position="478"/>
    </location>
</feature>